<dbReference type="AlphaFoldDB" id="A0AAE0IV25"/>
<reference evidence="2" key="2">
    <citation type="submission" date="2023-06" db="EMBL/GenBank/DDBJ databases">
        <authorList>
            <consortium name="Lawrence Berkeley National Laboratory"/>
            <person name="Haridas S."/>
            <person name="Hensen N."/>
            <person name="Bonometti L."/>
            <person name="Westerberg I."/>
            <person name="Brannstrom I.O."/>
            <person name="Guillou S."/>
            <person name="Cros-Aarteil S."/>
            <person name="Calhoun S."/>
            <person name="Kuo A."/>
            <person name="Mondo S."/>
            <person name="Pangilinan J."/>
            <person name="Riley R."/>
            <person name="Labutti K."/>
            <person name="Andreopoulos B."/>
            <person name="Lipzen A."/>
            <person name="Chen C."/>
            <person name="Yanf M."/>
            <person name="Daum C."/>
            <person name="Ng V."/>
            <person name="Clum A."/>
            <person name="Steindorff A."/>
            <person name="Ohm R."/>
            <person name="Martin F."/>
            <person name="Silar P."/>
            <person name="Natvig D."/>
            <person name="Lalanne C."/>
            <person name="Gautier V."/>
            <person name="Ament-Velasquez S.L."/>
            <person name="Kruys A."/>
            <person name="Hutchinson M.I."/>
            <person name="Powell A.J."/>
            <person name="Barry K."/>
            <person name="Miller A.N."/>
            <person name="Grigoriev I.V."/>
            <person name="Debuchy R."/>
            <person name="Gladieux P."/>
            <person name="Thoren M.H."/>
            <person name="Johannesson H."/>
        </authorList>
    </citation>
    <scope>NUCLEOTIDE SEQUENCE</scope>
    <source>
        <strain evidence="2">SMH4131-1</strain>
    </source>
</reference>
<reference evidence="2" key="1">
    <citation type="journal article" date="2023" name="Mol. Phylogenet. Evol.">
        <title>Genome-scale phylogeny and comparative genomics of the fungal order Sordariales.</title>
        <authorList>
            <person name="Hensen N."/>
            <person name="Bonometti L."/>
            <person name="Westerberg I."/>
            <person name="Brannstrom I.O."/>
            <person name="Guillou S."/>
            <person name="Cros-Aarteil S."/>
            <person name="Calhoun S."/>
            <person name="Haridas S."/>
            <person name="Kuo A."/>
            <person name="Mondo S."/>
            <person name="Pangilinan J."/>
            <person name="Riley R."/>
            <person name="LaButti K."/>
            <person name="Andreopoulos B."/>
            <person name="Lipzen A."/>
            <person name="Chen C."/>
            <person name="Yan M."/>
            <person name="Daum C."/>
            <person name="Ng V."/>
            <person name="Clum A."/>
            <person name="Steindorff A."/>
            <person name="Ohm R.A."/>
            <person name="Martin F."/>
            <person name="Silar P."/>
            <person name="Natvig D.O."/>
            <person name="Lalanne C."/>
            <person name="Gautier V."/>
            <person name="Ament-Velasquez S.L."/>
            <person name="Kruys A."/>
            <person name="Hutchinson M.I."/>
            <person name="Powell A.J."/>
            <person name="Barry K."/>
            <person name="Miller A.N."/>
            <person name="Grigoriev I.V."/>
            <person name="Debuchy R."/>
            <person name="Gladieux P."/>
            <person name="Hiltunen Thoren M."/>
            <person name="Johannesson H."/>
        </authorList>
    </citation>
    <scope>NUCLEOTIDE SEQUENCE</scope>
    <source>
        <strain evidence="2">SMH4131-1</strain>
    </source>
</reference>
<comment type="caution">
    <text evidence="2">The sequence shown here is derived from an EMBL/GenBank/DDBJ whole genome shotgun (WGS) entry which is preliminary data.</text>
</comment>
<feature type="signal peptide" evidence="1">
    <location>
        <begin position="1"/>
        <end position="19"/>
    </location>
</feature>
<keyword evidence="1" id="KW-0732">Signal</keyword>
<keyword evidence="3" id="KW-1185">Reference proteome</keyword>
<evidence type="ECO:0000256" key="1">
    <source>
        <dbReference type="SAM" id="SignalP"/>
    </source>
</evidence>
<dbReference type="Proteomes" id="UP001286456">
    <property type="component" value="Unassembled WGS sequence"/>
</dbReference>
<organism evidence="2 3">
    <name type="scientific">Cercophora scortea</name>
    <dbReference type="NCBI Taxonomy" id="314031"/>
    <lineage>
        <taxon>Eukaryota</taxon>
        <taxon>Fungi</taxon>
        <taxon>Dikarya</taxon>
        <taxon>Ascomycota</taxon>
        <taxon>Pezizomycotina</taxon>
        <taxon>Sordariomycetes</taxon>
        <taxon>Sordariomycetidae</taxon>
        <taxon>Sordariales</taxon>
        <taxon>Lasiosphaeriaceae</taxon>
        <taxon>Cercophora</taxon>
    </lineage>
</organism>
<evidence type="ECO:0000313" key="2">
    <source>
        <dbReference type="EMBL" id="KAK3331823.1"/>
    </source>
</evidence>
<accession>A0AAE0IV25</accession>
<gene>
    <name evidence="2" type="ORF">B0T19DRAFT_438706</name>
</gene>
<feature type="chain" id="PRO_5042231084" description="SMB domain-containing protein" evidence="1">
    <location>
        <begin position="20"/>
        <end position="73"/>
    </location>
</feature>
<proteinExistence type="predicted"/>
<evidence type="ECO:0000313" key="3">
    <source>
        <dbReference type="Proteomes" id="UP001286456"/>
    </source>
</evidence>
<evidence type="ECO:0008006" key="4">
    <source>
        <dbReference type="Google" id="ProtNLM"/>
    </source>
</evidence>
<protein>
    <recommendedName>
        <fullName evidence="4">SMB domain-containing protein</fullName>
    </recommendedName>
</protein>
<sequence length="73" mass="7462">MHFPNLLLALTTLVAPVLAGNCGAIDGMGIFGGSRKGSSGCLTLSRSGEGKCCKPNSNCESCNDNYSECCAES</sequence>
<dbReference type="EMBL" id="JAUEPO010000002">
    <property type="protein sequence ID" value="KAK3331823.1"/>
    <property type="molecule type" value="Genomic_DNA"/>
</dbReference>
<name>A0AAE0IV25_9PEZI</name>